<keyword evidence="4" id="KW-0969">Cilium</keyword>
<feature type="coiled-coil region" evidence="6">
    <location>
        <begin position="337"/>
        <end position="364"/>
    </location>
</feature>
<evidence type="ECO:0000256" key="5">
    <source>
        <dbReference type="ARBA" id="ARBA00023273"/>
    </source>
</evidence>
<feature type="domain" description="C2" evidence="8">
    <location>
        <begin position="768"/>
        <end position="894"/>
    </location>
</feature>
<dbReference type="Gene3D" id="2.60.40.150">
    <property type="entry name" value="C2 domain"/>
    <property type="match status" value="3"/>
</dbReference>
<evidence type="ECO:0000313" key="9">
    <source>
        <dbReference type="Ensembl" id="ENSOMYP00000034555.2"/>
    </source>
</evidence>
<dbReference type="PANTHER" id="PTHR14240:SF1">
    <property type="entry name" value="PROTEIN FANTOM-RELATED"/>
    <property type="match status" value="1"/>
</dbReference>
<reference evidence="9" key="2">
    <citation type="submission" date="2025-08" db="UniProtKB">
        <authorList>
            <consortium name="Ensembl"/>
        </authorList>
    </citation>
    <scope>IDENTIFICATION</scope>
</reference>
<dbReference type="InterPro" id="IPR000008">
    <property type="entry name" value="C2_dom"/>
</dbReference>
<dbReference type="InterPro" id="IPR035892">
    <property type="entry name" value="C2_domain_sf"/>
</dbReference>
<evidence type="ECO:0000256" key="6">
    <source>
        <dbReference type="SAM" id="Coils"/>
    </source>
</evidence>
<evidence type="ECO:0000256" key="2">
    <source>
        <dbReference type="ARBA" id="ARBA00006042"/>
    </source>
</evidence>
<feature type="coiled-coil region" evidence="6">
    <location>
        <begin position="499"/>
        <end position="572"/>
    </location>
</feature>
<dbReference type="SMART" id="SM00239">
    <property type="entry name" value="C2"/>
    <property type="match status" value="1"/>
</dbReference>
<accession>A0A8C7QCA3</accession>
<dbReference type="InterPro" id="IPR041091">
    <property type="entry name" value="RPGRIP1_C"/>
</dbReference>
<feature type="coiled-coil region" evidence="6">
    <location>
        <begin position="103"/>
        <end position="144"/>
    </location>
</feature>
<dbReference type="Pfam" id="PF18111">
    <property type="entry name" value="RPGR1_C"/>
    <property type="match status" value="1"/>
</dbReference>
<protein>
    <recommendedName>
        <fullName evidence="8">C2 domain-containing protein</fullName>
    </recommendedName>
</protein>
<dbReference type="InterPro" id="IPR031139">
    <property type="entry name" value="RPGRIP1_fam"/>
</dbReference>
<name>A0A8C7QCA3_ONCMY</name>
<dbReference type="Pfam" id="PF00168">
    <property type="entry name" value="C2"/>
    <property type="match status" value="1"/>
</dbReference>
<dbReference type="GO" id="GO:0046548">
    <property type="term" value="P:retinal rod cell development"/>
    <property type="evidence" value="ECO:0007669"/>
    <property type="project" value="TreeGrafter"/>
</dbReference>
<keyword evidence="5" id="KW-0966">Cell projection</keyword>
<comment type="similarity">
    <text evidence="2">Belongs to the RPGRIP1 family.</text>
</comment>
<reference evidence="9" key="1">
    <citation type="submission" date="2020-07" db="EMBL/GenBank/DDBJ databases">
        <title>A long reads based de novo assembly of the rainbow trout Arlee double haploid line genome.</title>
        <authorList>
            <person name="Gao G."/>
            <person name="Palti Y."/>
        </authorList>
    </citation>
    <scope>NUCLEOTIDE SEQUENCE [LARGE SCALE GENOMIC DNA]</scope>
</reference>
<feature type="coiled-coil region" evidence="6">
    <location>
        <begin position="204"/>
        <end position="256"/>
    </location>
</feature>
<dbReference type="SUPFAM" id="SSF49562">
    <property type="entry name" value="C2 domain (Calcium/lipid-binding domain, CaLB)"/>
    <property type="match status" value="2"/>
</dbReference>
<dbReference type="PROSITE" id="PS50004">
    <property type="entry name" value="C2"/>
    <property type="match status" value="1"/>
</dbReference>
<evidence type="ECO:0000256" key="7">
    <source>
        <dbReference type="SAM" id="MobiDB-lite"/>
    </source>
</evidence>
<keyword evidence="3 6" id="KW-0175">Coiled coil</keyword>
<dbReference type="CDD" id="cd00030">
    <property type="entry name" value="C2"/>
    <property type="match status" value="1"/>
</dbReference>
<dbReference type="GeneTree" id="ENSGT00520000055620"/>
<dbReference type="GO" id="GO:1905515">
    <property type="term" value="P:non-motile cilium assembly"/>
    <property type="evidence" value="ECO:0007669"/>
    <property type="project" value="TreeGrafter"/>
</dbReference>
<evidence type="ECO:0000313" key="10">
    <source>
        <dbReference type="Proteomes" id="UP000694395"/>
    </source>
</evidence>
<dbReference type="Ensembl" id="ENSOMYT00000037678.2">
    <property type="protein sequence ID" value="ENSOMYP00000034555.2"/>
    <property type="gene ID" value="ENSOMYG00000015024.2"/>
</dbReference>
<dbReference type="FunFam" id="2.60.40.150:FF:000073">
    <property type="entry name" value="protein fantom isoform X1"/>
    <property type="match status" value="1"/>
</dbReference>
<proteinExistence type="inferred from homology"/>
<dbReference type="GO" id="GO:0005856">
    <property type="term" value="C:cytoskeleton"/>
    <property type="evidence" value="ECO:0007669"/>
    <property type="project" value="UniProtKB-ARBA"/>
</dbReference>
<dbReference type="Proteomes" id="UP000694395">
    <property type="component" value="Chromosome 1"/>
</dbReference>
<evidence type="ECO:0000259" key="8">
    <source>
        <dbReference type="PROSITE" id="PS50004"/>
    </source>
</evidence>
<feature type="coiled-coil region" evidence="6">
    <location>
        <begin position="406"/>
        <end position="447"/>
    </location>
</feature>
<sequence length="1162" mass="131731">MSTFADETAADVPVKDITLNLTKVGVGLSAQNARARQAILRVSREELEDRFLRLHEENLLLKQHTHKQEDKIKRMATKLVRLVKDRRRVEQVAAGGVRPGSRDVELEEMMEELQEKVQELQMQNEGLKQRLLAAKQQLQTQSKRPTPYGHVQSRVNTGLRRLREDTFSLAQLPPAAPRGPRSVEVEMSGRAPQGLLPRYGHSLLDDARAEIRNLENVIETQRSHIEEMDKATELLRDQLRRKERKFEESLLHLREQQTTGQRSTIKDNVEMIRLQKQLVEKGNAFTVLEGRFLQLQESQRTLKVSHEAVMAKVDELMGQLKDERLRSLGLESQLQANSFSQRRTEELQEQIFDLEKERVLLKENCDKLVNSAFDVSQDQTFRMREQQLKLQIAQLELALKSDLTDKNEILDKIKVERDMNEKLSQEKEDIQLRFLEQKQQLDEIRDRIKFYTKVQEPVDVAELSEALMLIKVRKSQRSGELGFLEQVEEEVRSDTEHSVRELQATYAETIQELEKTRNMLIVQHKINKDYQAEVEAVTRKMDDSKLQYELKLERLAQLLDMRAAKIKKLEAQLKDIAYGTKSHVFKPEVTDDDVADEFDETVHLERGENLLEIHIGMATLSPVALETLSDREPSTFCTYAFYDFELQATPVVRGARPAYGFTSQYVVRVDDLFLQYLHTGSVTLELQLARGMDFTTVAVGQLRLSQLLENDSKAHGIVQLVGVAGEVQSFGSVEYWVRLRVPMEQAIRLYKERVKALGYLGSAFNTEQQSTSTLTPHSVSADGGMNLNELNVTVRCCSNLTSRHAQPPSPYVVYQFYDFPDHDTCIVGDCSEPQFEDNMSFPVAMEAELDSYLKAGALLLYVFDDHDTQSEMYLGKARVPLLSLAHDKAITGTFELTDPSGLPSGHIDVTLKWKFTYLPPPGSTMTVEQAKFVPKERPVKLTTRKVEEKKVEVEEKRKEEGGKKEELRMVVKEEKRAKALIPLPTTSTASEVSTDLEAAPVAEDEEQSESILSDSDDCIVPGQSSMGRKPSERVRVEIVSLSLRPESRAAADCSVVRLFVEYSLLDMPSEETPLSLPKPSPGKTSHYNYSNGKGIPESAYTHTLTNAEHTHTHTHTAGEAFQGPGVGVESPCCPETAPKHHCFRGDLHGGMGQNTSNSVKTL</sequence>
<feature type="region of interest" description="Disordered" evidence="7">
    <location>
        <begin position="1003"/>
        <end position="1028"/>
    </location>
</feature>
<evidence type="ECO:0000256" key="1">
    <source>
        <dbReference type="ARBA" id="ARBA00004138"/>
    </source>
</evidence>
<dbReference type="GO" id="GO:0032391">
    <property type="term" value="C:photoreceptor connecting cilium"/>
    <property type="evidence" value="ECO:0007669"/>
    <property type="project" value="TreeGrafter"/>
</dbReference>
<keyword evidence="10" id="KW-1185">Reference proteome</keyword>
<dbReference type="PANTHER" id="PTHR14240">
    <property type="entry name" value="RETINITIS PIGMENTOSA GTPASE REGULATOR-INTERACTING PROTEIN"/>
    <property type="match status" value="1"/>
</dbReference>
<reference evidence="9" key="3">
    <citation type="submission" date="2025-09" db="UniProtKB">
        <authorList>
            <consortium name="Ensembl"/>
        </authorList>
    </citation>
    <scope>IDENTIFICATION</scope>
</reference>
<dbReference type="Pfam" id="PF11618">
    <property type="entry name" value="C2-C2_1"/>
    <property type="match status" value="1"/>
</dbReference>
<comment type="subcellular location">
    <subcellularLocation>
        <location evidence="1">Cell projection</location>
        <location evidence="1">Cilium</location>
    </subcellularLocation>
</comment>
<dbReference type="AlphaFoldDB" id="A0A8C7QCA3"/>
<evidence type="ECO:0000256" key="3">
    <source>
        <dbReference type="ARBA" id="ARBA00023054"/>
    </source>
</evidence>
<gene>
    <name evidence="9" type="primary">rpgrip1l</name>
</gene>
<dbReference type="InterPro" id="IPR021656">
    <property type="entry name" value="C2-C2_1"/>
</dbReference>
<evidence type="ECO:0000256" key="4">
    <source>
        <dbReference type="ARBA" id="ARBA00023069"/>
    </source>
</evidence>
<organism evidence="9 10">
    <name type="scientific">Oncorhynchus mykiss</name>
    <name type="common">Rainbow trout</name>
    <name type="synonym">Salmo gairdneri</name>
    <dbReference type="NCBI Taxonomy" id="8022"/>
    <lineage>
        <taxon>Eukaryota</taxon>
        <taxon>Metazoa</taxon>
        <taxon>Chordata</taxon>
        <taxon>Craniata</taxon>
        <taxon>Vertebrata</taxon>
        <taxon>Euteleostomi</taxon>
        <taxon>Actinopterygii</taxon>
        <taxon>Neopterygii</taxon>
        <taxon>Teleostei</taxon>
        <taxon>Protacanthopterygii</taxon>
        <taxon>Salmoniformes</taxon>
        <taxon>Salmonidae</taxon>
        <taxon>Salmoninae</taxon>
        <taxon>Oncorhynchus</taxon>
    </lineage>
</organism>